<dbReference type="PROSITE" id="PS51318">
    <property type="entry name" value="TAT"/>
    <property type="match status" value="1"/>
</dbReference>
<dbReference type="STRING" id="1630135.DAD186_07070"/>
<dbReference type="PANTHER" id="PTHR42779">
    <property type="entry name" value="PROTEIN YNJB"/>
    <property type="match status" value="1"/>
</dbReference>
<dbReference type="PROSITE" id="PS51257">
    <property type="entry name" value="PROKAR_LIPOPROTEIN"/>
    <property type="match status" value="1"/>
</dbReference>
<keyword evidence="1" id="KW-0732">Signal</keyword>
<dbReference type="Pfam" id="PF13416">
    <property type="entry name" value="SBP_bac_8"/>
    <property type="match status" value="1"/>
</dbReference>
<evidence type="ECO:0000313" key="3">
    <source>
        <dbReference type="Proteomes" id="UP000092596"/>
    </source>
</evidence>
<reference evidence="2 3" key="1">
    <citation type="submission" date="2015-06" db="EMBL/GenBank/DDBJ databases">
        <title>Investigation of pathophysiology for high-risk pregnancy and development of treatment modality based on it.</title>
        <authorList>
            <person name="Kim B.-C."/>
            <person name="Lim S."/>
        </authorList>
    </citation>
    <scope>NUCLEOTIDE SEQUENCE [LARGE SCALE GENOMIC DNA]</scope>
    <source>
        <strain evidence="2 3">AD1-86</strain>
    </source>
</reference>
<dbReference type="Proteomes" id="UP000092596">
    <property type="component" value="Chromosome"/>
</dbReference>
<dbReference type="InterPro" id="IPR006059">
    <property type="entry name" value="SBP"/>
</dbReference>
<dbReference type="PANTHER" id="PTHR42779:SF1">
    <property type="entry name" value="PROTEIN YNJB"/>
    <property type="match status" value="1"/>
</dbReference>
<evidence type="ECO:0008006" key="4">
    <source>
        <dbReference type="Google" id="ProtNLM"/>
    </source>
</evidence>
<feature type="chain" id="PRO_5038529563" description="Extracellular solute-binding protein" evidence="1">
    <location>
        <begin position="24"/>
        <end position="394"/>
    </location>
</feature>
<dbReference type="Gene3D" id="3.40.190.10">
    <property type="entry name" value="Periplasmic binding protein-like II"/>
    <property type="match status" value="1"/>
</dbReference>
<evidence type="ECO:0000256" key="1">
    <source>
        <dbReference type="SAM" id="SignalP"/>
    </source>
</evidence>
<gene>
    <name evidence="2" type="ORF">DAD186_07070</name>
</gene>
<dbReference type="InterPro" id="IPR006311">
    <property type="entry name" value="TAT_signal"/>
</dbReference>
<dbReference type="AlphaFoldDB" id="A0A1B0ZH61"/>
<proteinExistence type="predicted"/>
<dbReference type="SUPFAM" id="SSF53850">
    <property type="entry name" value="Periplasmic binding protein-like II"/>
    <property type="match status" value="1"/>
</dbReference>
<feature type="signal peptide" evidence="1">
    <location>
        <begin position="1"/>
        <end position="23"/>
    </location>
</feature>
<protein>
    <recommendedName>
        <fullName evidence="4">Extracellular solute-binding protein</fullName>
    </recommendedName>
</protein>
<dbReference type="RefSeq" id="WP_065247499.1">
    <property type="nucleotide sequence ID" value="NZ_CP012117.1"/>
</dbReference>
<organism evidence="2 3">
    <name type="scientific">Dermabacter vaginalis</name>
    <dbReference type="NCBI Taxonomy" id="1630135"/>
    <lineage>
        <taxon>Bacteria</taxon>
        <taxon>Bacillati</taxon>
        <taxon>Actinomycetota</taxon>
        <taxon>Actinomycetes</taxon>
        <taxon>Micrococcales</taxon>
        <taxon>Dermabacteraceae</taxon>
        <taxon>Dermabacter</taxon>
    </lineage>
</organism>
<dbReference type="EMBL" id="CP012117">
    <property type="protein sequence ID" value="ANP27257.1"/>
    <property type="molecule type" value="Genomic_DNA"/>
</dbReference>
<dbReference type="PATRIC" id="fig|1630135.4.peg.709"/>
<sequence>MSLNRRSLLFGGAALSFAGLATACAPASKNSSGASDQGGESAADVTGEVEGTLRIHAGGDTNVRDLWQDGLGPAFTKKYPKVTIKVDHDLHSERSQQSLARLSAAGDGDSGMDFIDDGWVTDAADAKLLLNVSAKEIPALGDVPQEALAQGLGQAFPYRASSVLLAYDTEQVATPPKTLKELLTWIEQNPGKFAYNSPSTGGSGSAFVTSVLDLYIPKDVRERMTTSYDEADEKHWDKGWEELKRIGKFTYGQGTYPNGNEQSIELLVNGEVAMIPVWSDQFISGRESGKIPERIKATQISNPSFVGGASFLGIPKNSKNKPAALALAKFALSPEGQQIISTTMAGYPIIPLEDMPEEIQKKFDGIDTQNLGQGYFGDHEDNKAKLWDQKVPTA</sequence>
<evidence type="ECO:0000313" key="2">
    <source>
        <dbReference type="EMBL" id="ANP27257.1"/>
    </source>
</evidence>
<dbReference type="KEGG" id="dva:DAD186_07070"/>
<accession>A0A1B0ZH61</accession>
<name>A0A1B0ZH61_9MICO</name>